<evidence type="ECO:0000313" key="1">
    <source>
        <dbReference type="EMBL" id="QHT90071.1"/>
    </source>
</evidence>
<organism evidence="1">
    <name type="scientific">viral metagenome</name>
    <dbReference type="NCBI Taxonomy" id="1070528"/>
    <lineage>
        <taxon>unclassified sequences</taxon>
        <taxon>metagenomes</taxon>
        <taxon>organismal metagenomes</taxon>
    </lineage>
</organism>
<reference evidence="1" key="1">
    <citation type="journal article" date="2020" name="Nature">
        <title>Giant virus diversity and host interactions through global metagenomics.</title>
        <authorList>
            <person name="Schulz F."/>
            <person name="Roux S."/>
            <person name="Paez-Espino D."/>
            <person name="Jungbluth S."/>
            <person name="Walsh D.A."/>
            <person name="Denef V.J."/>
            <person name="McMahon K.D."/>
            <person name="Konstantinidis K.T."/>
            <person name="Eloe-Fadrosh E.A."/>
            <person name="Kyrpides N.C."/>
            <person name="Woyke T."/>
        </authorList>
    </citation>
    <scope>NUCLEOTIDE SEQUENCE</scope>
    <source>
        <strain evidence="1">GVMAG-M-3300023184-62</strain>
    </source>
</reference>
<accession>A0A6C0IAK7</accession>
<name>A0A6C0IAK7_9ZZZZ</name>
<sequence length="113" mass="13481">MEEEFQSFFTELGPNATAGFKFFNAFRVKLDENSIHFCKDFQGTATPEILKELRTYIKDEKIRLTEGKHTITVRSVRQRVIFFLTKLTEHGIFSLNDRKYLFFYWQTLDDLLI</sequence>
<protein>
    <submittedName>
        <fullName evidence="1">Uncharacterized protein</fullName>
    </submittedName>
</protein>
<dbReference type="EMBL" id="MN740152">
    <property type="protein sequence ID" value="QHT90071.1"/>
    <property type="molecule type" value="Genomic_DNA"/>
</dbReference>
<proteinExistence type="predicted"/>
<dbReference type="AlphaFoldDB" id="A0A6C0IAK7"/>